<organism evidence="2 3">
    <name type="scientific">Amblyomma americanum</name>
    <name type="common">Lone star tick</name>
    <dbReference type="NCBI Taxonomy" id="6943"/>
    <lineage>
        <taxon>Eukaryota</taxon>
        <taxon>Metazoa</taxon>
        <taxon>Ecdysozoa</taxon>
        <taxon>Arthropoda</taxon>
        <taxon>Chelicerata</taxon>
        <taxon>Arachnida</taxon>
        <taxon>Acari</taxon>
        <taxon>Parasitiformes</taxon>
        <taxon>Ixodida</taxon>
        <taxon>Ixodoidea</taxon>
        <taxon>Ixodidae</taxon>
        <taxon>Amblyomminae</taxon>
        <taxon>Amblyomma</taxon>
    </lineage>
</organism>
<accession>A0AAQ4FCN4</accession>
<dbReference type="SUPFAM" id="SSF54001">
    <property type="entry name" value="Cysteine proteinases"/>
    <property type="match status" value="1"/>
</dbReference>
<dbReference type="InterPro" id="IPR038765">
    <property type="entry name" value="Papain-like_cys_pep_sf"/>
</dbReference>
<proteinExistence type="predicted"/>
<gene>
    <name evidence="2" type="ORF">V5799_008658</name>
</gene>
<keyword evidence="1" id="KW-0963">Cytoplasm</keyword>
<keyword evidence="3" id="KW-1185">Reference proteome</keyword>
<dbReference type="AlphaFoldDB" id="A0AAQ4FCN4"/>
<dbReference type="Proteomes" id="UP001321473">
    <property type="component" value="Unassembled WGS sequence"/>
</dbReference>
<protein>
    <submittedName>
        <fullName evidence="2">Uncharacterized protein</fullName>
    </submittedName>
</protein>
<evidence type="ECO:0000313" key="3">
    <source>
        <dbReference type="Proteomes" id="UP001321473"/>
    </source>
</evidence>
<comment type="caution">
    <text evidence="2">The sequence shown here is derived from an EMBL/GenBank/DDBJ whole genome shotgun (WGS) entry which is preliminary data.</text>
</comment>
<sequence length="200" mass="23025">MPRCGKQFKLYDLIVPSLELDITDALENSPRFCYVCGKQATHECWDCFRPDVGLEVISYCRSCSDTVHKHHSRETHKTATFENDFGEGATPRKISMRLFAIVCIETSHYVCFVKCPVKDSTKPEWCFFDSMADREGGEDGHNIPKVEKYADAEVWLGPKGLEKLRGISENSIQMLPGKTRRVFRDAYMCMYENPLVMKYK</sequence>
<evidence type="ECO:0000313" key="2">
    <source>
        <dbReference type="EMBL" id="KAK8784977.1"/>
    </source>
</evidence>
<dbReference type="PANTHER" id="PTHR11830">
    <property type="entry name" value="40S RIBOSOMAL PROTEIN S3A"/>
    <property type="match status" value="1"/>
</dbReference>
<dbReference type="Gene3D" id="3.90.70.10">
    <property type="entry name" value="Cysteine proteinases"/>
    <property type="match status" value="1"/>
</dbReference>
<name>A0AAQ4FCN4_AMBAM</name>
<dbReference type="EMBL" id="JARKHS020004049">
    <property type="protein sequence ID" value="KAK8784977.1"/>
    <property type="molecule type" value="Genomic_DNA"/>
</dbReference>
<evidence type="ECO:0000256" key="1">
    <source>
        <dbReference type="ARBA" id="ARBA00022490"/>
    </source>
</evidence>
<reference evidence="2 3" key="1">
    <citation type="journal article" date="2023" name="Arcadia Sci">
        <title>De novo assembly of a long-read Amblyomma americanum tick genome.</title>
        <authorList>
            <person name="Chou S."/>
            <person name="Poskanzer K.E."/>
            <person name="Rollins M."/>
            <person name="Thuy-Boun P.S."/>
        </authorList>
    </citation>
    <scope>NUCLEOTIDE SEQUENCE [LARGE SCALE GENOMIC DNA]</scope>
    <source>
        <strain evidence="2">F_SG_1</strain>
        <tissue evidence="2">Salivary glands</tissue>
    </source>
</reference>